<dbReference type="PANTHER" id="PTHR33705">
    <property type="entry name" value="PHOSPHOCARRIER PROTEIN HPR"/>
    <property type="match status" value="1"/>
</dbReference>
<evidence type="ECO:0000256" key="5">
    <source>
        <dbReference type="ARBA" id="ARBA00022683"/>
    </source>
</evidence>
<sequence length="86" mass="9416">MKELKVTLRNEEGLHARPAAMFVRAANQFASDITIVSDGDEVNGKSIIGIMSLGLYSGQEITLQAEGADEDEAVKYLVNFIENELE</sequence>
<evidence type="ECO:0000256" key="4">
    <source>
        <dbReference type="ARBA" id="ARBA00022490"/>
    </source>
</evidence>
<dbReference type="InterPro" id="IPR050399">
    <property type="entry name" value="HPr"/>
</dbReference>
<dbReference type="InterPro" id="IPR035895">
    <property type="entry name" value="HPr-like_sf"/>
</dbReference>
<evidence type="ECO:0000256" key="1">
    <source>
        <dbReference type="ARBA" id="ARBA00003681"/>
    </source>
</evidence>
<keyword evidence="4" id="KW-0963">Cytoplasm</keyword>
<dbReference type="InterPro" id="IPR000032">
    <property type="entry name" value="HPr-like"/>
</dbReference>
<name>A0A6V6Y4I7_9FIRM</name>
<evidence type="ECO:0000259" key="6">
    <source>
        <dbReference type="PROSITE" id="PS51350"/>
    </source>
</evidence>
<dbReference type="PRINTS" id="PR00107">
    <property type="entry name" value="PHOSPHOCPHPR"/>
</dbReference>
<dbReference type="AlphaFoldDB" id="A0A6V6Y4I7"/>
<dbReference type="Pfam" id="PF00381">
    <property type="entry name" value="PTS-HPr"/>
    <property type="match status" value="1"/>
</dbReference>
<gene>
    <name evidence="7" type="ORF">PEPNEM18_01183</name>
</gene>
<comment type="subcellular location">
    <subcellularLocation>
        <location evidence="2">Cytoplasm</location>
    </subcellularLocation>
</comment>
<dbReference type="SUPFAM" id="SSF55594">
    <property type="entry name" value="HPr-like"/>
    <property type="match status" value="1"/>
</dbReference>
<dbReference type="NCBIfam" id="TIGR01003">
    <property type="entry name" value="PTS_HPr_family"/>
    <property type="match status" value="1"/>
</dbReference>
<proteinExistence type="predicted"/>
<evidence type="ECO:0000313" key="8">
    <source>
        <dbReference type="Proteomes" id="UP000586454"/>
    </source>
</evidence>
<keyword evidence="5" id="KW-0598">Phosphotransferase system</keyword>
<dbReference type="GO" id="GO:0005737">
    <property type="term" value="C:cytoplasm"/>
    <property type="evidence" value="ECO:0007669"/>
    <property type="project" value="UniProtKB-SubCell"/>
</dbReference>
<comment type="function">
    <text evidence="1">General (non sugar-specific) component of the phosphoenolpyruvate-dependent sugar phosphotransferase system (sugar PTS). This major carbohydrate active-transport system catalyzes the phosphorylation of incoming sugar substrates concomitantly with their translocation across the cell membrane. The phosphoryl group from phosphoenolpyruvate (PEP) is transferred to the phosphoryl carrier protein HPr by enzyme I. Phospho-HPr then transfers it to the PTS EIIA domain.</text>
</comment>
<feature type="domain" description="HPr" evidence="6">
    <location>
        <begin position="1"/>
        <end position="86"/>
    </location>
</feature>
<dbReference type="PROSITE" id="PS00369">
    <property type="entry name" value="PTS_HPR_HIS"/>
    <property type="match status" value="1"/>
</dbReference>
<accession>A0A6V6Y4I7</accession>
<dbReference type="EMBL" id="CAIJCS010000019">
    <property type="protein sequence ID" value="CAC9932182.1"/>
    <property type="molecule type" value="Genomic_DNA"/>
</dbReference>
<dbReference type="GO" id="GO:0009401">
    <property type="term" value="P:phosphoenolpyruvate-dependent sugar phosphotransferase system"/>
    <property type="evidence" value="ECO:0007669"/>
    <property type="project" value="UniProtKB-KW"/>
</dbReference>
<dbReference type="Gene3D" id="3.30.1340.10">
    <property type="entry name" value="HPr-like"/>
    <property type="match status" value="1"/>
</dbReference>
<evidence type="ECO:0000256" key="2">
    <source>
        <dbReference type="ARBA" id="ARBA00004496"/>
    </source>
</evidence>
<dbReference type="Proteomes" id="UP000586454">
    <property type="component" value="Unassembled WGS sequence"/>
</dbReference>
<organism evidence="7 8">
    <name type="scientific">Aedoeadaptatus nemausensis</name>
    <dbReference type="NCBI Taxonomy" id="2582829"/>
    <lineage>
        <taxon>Bacteria</taxon>
        <taxon>Bacillati</taxon>
        <taxon>Bacillota</taxon>
        <taxon>Tissierellia</taxon>
        <taxon>Tissierellales</taxon>
        <taxon>Peptoniphilaceae</taxon>
        <taxon>Aedoeadaptatus</taxon>
    </lineage>
</organism>
<dbReference type="PANTHER" id="PTHR33705:SF2">
    <property type="entry name" value="PHOSPHOCARRIER PROTEIN NPR"/>
    <property type="match status" value="1"/>
</dbReference>
<comment type="caution">
    <text evidence="7">The sequence shown here is derived from an EMBL/GenBank/DDBJ whole genome shotgun (WGS) entry which is preliminary data.</text>
</comment>
<evidence type="ECO:0000313" key="7">
    <source>
        <dbReference type="EMBL" id="CAC9932182.1"/>
    </source>
</evidence>
<protein>
    <recommendedName>
        <fullName evidence="3">Phosphocarrier protein HPr</fullName>
    </recommendedName>
</protein>
<dbReference type="CDD" id="cd00367">
    <property type="entry name" value="PTS-HPr_like"/>
    <property type="match status" value="1"/>
</dbReference>
<evidence type="ECO:0000256" key="3">
    <source>
        <dbReference type="ARBA" id="ARBA00020422"/>
    </source>
</evidence>
<reference evidence="7 8" key="1">
    <citation type="submission" date="2020-06" db="EMBL/GenBank/DDBJ databases">
        <authorList>
            <person name="Criscuolo A."/>
        </authorList>
    </citation>
    <scope>NUCLEOTIDE SEQUENCE [LARGE SCALE GENOMIC DNA]</scope>
    <source>
        <strain evidence="7">1804121828</strain>
    </source>
</reference>
<keyword evidence="8" id="KW-1185">Reference proteome</keyword>
<dbReference type="PROSITE" id="PS51350">
    <property type="entry name" value="PTS_HPR_DOM"/>
    <property type="match status" value="1"/>
</dbReference>
<dbReference type="InterPro" id="IPR001020">
    <property type="entry name" value="PTS_HPr_His_P_site"/>
</dbReference>
<dbReference type="RefSeq" id="WP_180500210.1">
    <property type="nucleotide sequence ID" value="NZ_CAIJCS010000019.1"/>
</dbReference>